<dbReference type="SUPFAM" id="SSF75217">
    <property type="entry name" value="alpha/beta knot"/>
    <property type="match status" value="1"/>
</dbReference>
<dbReference type="EMBL" id="DQVR01000053">
    <property type="protein sequence ID" value="HIQ23910.1"/>
    <property type="molecule type" value="Genomic_DNA"/>
</dbReference>
<organism evidence="6 7">
    <name type="scientific">Pyrodictium delaneyi</name>
    <dbReference type="NCBI Taxonomy" id="1273541"/>
    <lineage>
        <taxon>Archaea</taxon>
        <taxon>Thermoproteota</taxon>
        <taxon>Thermoprotei</taxon>
        <taxon>Desulfurococcales</taxon>
        <taxon>Pyrodictiaceae</taxon>
        <taxon>Pyrodictium</taxon>
    </lineage>
</organism>
<dbReference type="PANTHER" id="PTHR42786:SF2">
    <property type="entry name" value="TRNA (CYTIDINE_URIDINE-2'-O-)-METHYLTRANSFERASE TRMJ"/>
    <property type="match status" value="1"/>
</dbReference>
<evidence type="ECO:0000256" key="1">
    <source>
        <dbReference type="ARBA" id="ARBA00007228"/>
    </source>
</evidence>
<dbReference type="CDD" id="cd18093">
    <property type="entry name" value="SpoU-like_TrmJ"/>
    <property type="match status" value="1"/>
</dbReference>
<dbReference type="Proteomes" id="UP000600071">
    <property type="component" value="Unassembled WGS sequence"/>
</dbReference>
<evidence type="ECO:0000256" key="3">
    <source>
        <dbReference type="ARBA" id="ARBA00022679"/>
    </source>
</evidence>
<accession>A0A833E8M5</accession>
<dbReference type="Pfam" id="PF00588">
    <property type="entry name" value="SpoU_methylase"/>
    <property type="match status" value="1"/>
</dbReference>
<evidence type="ECO:0000256" key="2">
    <source>
        <dbReference type="ARBA" id="ARBA00022603"/>
    </source>
</evidence>
<dbReference type="GO" id="GO:0005829">
    <property type="term" value="C:cytosol"/>
    <property type="evidence" value="ECO:0007669"/>
    <property type="project" value="TreeGrafter"/>
</dbReference>
<dbReference type="GO" id="GO:0003723">
    <property type="term" value="F:RNA binding"/>
    <property type="evidence" value="ECO:0007669"/>
    <property type="project" value="InterPro"/>
</dbReference>
<dbReference type="GO" id="GO:0008173">
    <property type="term" value="F:RNA methyltransferase activity"/>
    <property type="evidence" value="ECO:0007669"/>
    <property type="project" value="InterPro"/>
</dbReference>
<name>A0A833E8M5_9CREN</name>
<keyword evidence="3 6" id="KW-0808">Transferase</keyword>
<evidence type="ECO:0000313" key="7">
    <source>
        <dbReference type="Proteomes" id="UP000600071"/>
    </source>
</evidence>
<reference evidence="6" key="1">
    <citation type="journal article" date="2020" name="ISME J.">
        <title>Gammaproteobacteria mediating utilization of methyl-, sulfur- and petroleum organic compounds in deep ocean hydrothermal plumes.</title>
        <authorList>
            <person name="Zhou Z."/>
            <person name="Liu Y."/>
            <person name="Pan J."/>
            <person name="Cron B.R."/>
            <person name="Toner B.M."/>
            <person name="Anantharaman K."/>
            <person name="Breier J.A."/>
            <person name="Dick G.J."/>
            <person name="Li M."/>
        </authorList>
    </citation>
    <scope>NUCLEOTIDE SEQUENCE</scope>
    <source>
        <strain evidence="6">SZUA-1523</strain>
    </source>
</reference>
<feature type="domain" description="tRNA/rRNA methyltransferase SpoU type" evidence="5">
    <location>
        <begin position="8"/>
        <end position="159"/>
    </location>
</feature>
<evidence type="ECO:0000256" key="4">
    <source>
        <dbReference type="ARBA" id="ARBA00022691"/>
    </source>
</evidence>
<dbReference type="AlphaFoldDB" id="A0A833E8M5"/>
<dbReference type="InterPro" id="IPR029026">
    <property type="entry name" value="tRNA_m1G_MTases_N"/>
</dbReference>
<comment type="caution">
    <text evidence="6">The sequence shown here is derived from an EMBL/GenBank/DDBJ whole genome shotgun (WGS) entry which is preliminary data.</text>
</comment>
<keyword evidence="2 6" id="KW-0489">Methyltransferase</keyword>
<dbReference type="PANTHER" id="PTHR42786">
    <property type="entry name" value="TRNA/RRNA METHYLTRANSFERASE"/>
    <property type="match status" value="1"/>
</dbReference>
<sequence>MQRGGTRIRLVLVGTEGEINLGFIARLAANFRVDEFYLVDPKVSPVSEEARRFAANGAYMLERISVVESIDEALAGVGIAACTSARIGQRSDVLRHAVSVREFATELAPRYDSVAVVFGRESVGLTREELSKCHVLVHVPTNPEYPVLNLSHAVAIVLYELWMALRFEGRIHEQADSESLARVYRLLRGVAEELIDRERLPAVDVAIKHLLWKSRMTRGEASALYQFAKKLRRLVEECRGSDAQDSHTDD</sequence>
<dbReference type="Gene3D" id="3.40.1280.10">
    <property type="match status" value="1"/>
</dbReference>
<proteinExistence type="inferred from homology"/>
<dbReference type="PIRSF" id="PIRSF004808">
    <property type="entry name" value="LasT"/>
    <property type="match status" value="1"/>
</dbReference>
<keyword evidence="4" id="KW-0949">S-adenosyl-L-methionine</keyword>
<comment type="similarity">
    <text evidence="1">Belongs to the class IV-like SAM-binding methyltransferase superfamily. RNA methyltransferase TrmH family.</text>
</comment>
<dbReference type="InterPro" id="IPR001537">
    <property type="entry name" value="SpoU_MeTrfase"/>
</dbReference>
<evidence type="ECO:0000259" key="5">
    <source>
        <dbReference type="Pfam" id="PF00588"/>
    </source>
</evidence>
<dbReference type="InterPro" id="IPR029028">
    <property type="entry name" value="Alpha/beta_knot_MTases"/>
</dbReference>
<protein>
    <submittedName>
        <fullName evidence="6">rRNA methyltransferase</fullName>
    </submittedName>
</protein>
<gene>
    <name evidence="6" type="ORF">EYH50_02545</name>
</gene>
<dbReference type="InterPro" id="IPR004384">
    <property type="entry name" value="RNA_MeTrfase_TrmJ/LasT"/>
</dbReference>
<evidence type="ECO:0000313" key="6">
    <source>
        <dbReference type="EMBL" id="HIQ23910.1"/>
    </source>
</evidence>
<dbReference type="GO" id="GO:0002128">
    <property type="term" value="P:tRNA nucleoside ribose methylation"/>
    <property type="evidence" value="ECO:0007669"/>
    <property type="project" value="TreeGrafter"/>
</dbReference>